<dbReference type="AlphaFoldDB" id="A0AAE1EAX8"/>
<dbReference type="Proteomes" id="UP001283361">
    <property type="component" value="Unassembled WGS sequence"/>
</dbReference>
<evidence type="ECO:0000256" key="4">
    <source>
        <dbReference type="RuleBase" id="RU000363"/>
    </source>
</evidence>
<evidence type="ECO:0000313" key="6">
    <source>
        <dbReference type="EMBL" id="KAK3800924.1"/>
    </source>
</evidence>
<name>A0AAE1EAX8_9GAST</name>
<gene>
    <name evidence="6" type="ORF">RRG08_060269</name>
</gene>
<evidence type="ECO:0000256" key="1">
    <source>
        <dbReference type="ARBA" id="ARBA00006484"/>
    </source>
</evidence>
<dbReference type="PROSITE" id="PS00061">
    <property type="entry name" value="ADH_SHORT"/>
    <property type="match status" value="1"/>
</dbReference>
<keyword evidence="7" id="KW-1185">Reference proteome</keyword>
<comment type="caution">
    <text evidence="6">The sequence shown here is derived from an EMBL/GenBank/DDBJ whole genome shotgun (WGS) entry which is preliminary data.</text>
</comment>
<dbReference type="Gene3D" id="3.40.50.720">
    <property type="entry name" value="NAD(P)-binding Rossmann-like Domain"/>
    <property type="match status" value="1"/>
</dbReference>
<dbReference type="PANTHER" id="PTHR24322:SF736">
    <property type="entry name" value="RETINOL DEHYDROGENASE 10"/>
    <property type="match status" value="1"/>
</dbReference>
<keyword evidence="2" id="KW-0560">Oxidoreductase</keyword>
<dbReference type="PRINTS" id="PR00080">
    <property type="entry name" value="SDRFAMILY"/>
</dbReference>
<evidence type="ECO:0000259" key="5">
    <source>
        <dbReference type="SMART" id="SM00822"/>
    </source>
</evidence>
<dbReference type="InterPro" id="IPR020904">
    <property type="entry name" value="Sc_DH/Rdtase_CS"/>
</dbReference>
<dbReference type="GO" id="GO:0006629">
    <property type="term" value="P:lipid metabolic process"/>
    <property type="evidence" value="ECO:0007669"/>
    <property type="project" value="UniProtKB-ARBA"/>
</dbReference>
<keyword evidence="3" id="KW-0520">NAD</keyword>
<dbReference type="SMART" id="SM00822">
    <property type="entry name" value="PKS_KR"/>
    <property type="match status" value="1"/>
</dbReference>
<dbReference type="InterPro" id="IPR002347">
    <property type="entry name" value="SDR_fam"/>
</dbReference>
<protein>
    <recommendedName>
        <fullName evidence="5">Ketoreductase domain-containing protein</fullName>
    </recommendedName>
</protein>
<dbReference type="FunFam" id="3.40.50.720:FF:000202">
    <property type="entry name" value="Short-chain dehydrogenase/reductase family 16C member 6"/>
    <property type="match status" value="1"/>
</dbReference>
<evidence type="ECO:0000256" key="2">
    <source>
        <dbReference type="ARBA" id="ARBA00023002"/>
    </source>
</evidence>
<reference evidence="6" key="1">
    <citation type="journal article" date="2023" name="G3 (Bethesda)">
        <title>A reference genome for the long-term kleptoplast-retaining sea slug Elysia crispata morphotype clarki.</title>
        <authorList>
            <person name="Eastman K.E."/>
            <person name="Pendleton A.L."/>
            <person name="Shaikh M.A."/>
            <person name="Suttiyut T."/>
            <person name="Ogas R."/>
            <person name="Tomko P."/>
            <person name="Gavelis G."/>
            <person name="Widhalm J.R."/>
            <person name="Wisecaver J.H."/>
        </authorList>
    </citation>
    <scope>NUCLEOTIDE SEQUENCE</scope>
    <source>
        <strain evidence="6">ECLA1</strain>
    </source>
</reference>
<evidence type="ECO:0000313" key="7">
    <source>
        <dbReference type="Proteomes" id="UP001283361"/>
    </source>
</evidence>
<dbReference type="GO" id="GO:0005811">
    <property type="term" value="C:lipid droplet"/>
    <property type="evidence" value="ECO:0007669"/>
    <property type="project" value="TreeGrafter"/>
</dbReference>
<dbReference type="PRINTS" id="PR00081">
    <property type="entry name" value="GDHRDH"/>
</dbReference>
<dbReference type="InterPro" id="IPR036291">
    <property type="entry name" value="NAD(P)-bd_dom_sf"/>
</dbReference>
<evidence type="ECO:0000256" key="3">
    <source>
        <dbReference type="ARBA" id="ARBA00023027"/>
    </source>
</evidence>
<dbReference type="SUPFAM" id="SSF51735">
    <property type="entry name" value="NAD(P)-binding Rossmann-fold domains"/>
    <property type="match status" value="1"/>
</dbReference>
<dbReference type="PANTHER" id="PTHR24322">
    <property type="entry name" value="PKSB"/>
    <property type="match status" value="1"/>
</dbReference>
<sequence>MNLFLETIVFLVKFIWLWLLGVYKALMPASLQPQKAISGWTVLISGSGSGIGRLLALRFAALGCRVVLWDMNQAENEKTAHLLRQAALGAQATTYTVDLSNRDQVYRIAGQVKDDVGDVDILVNNAGIVTGRKLLDTSDTADALMVKTMEVNSISHFWTVKAFLPAMLQRNRGHVVTISSSAGLFGASGLVDYCSSKFAAFGFAESLRLELAKQKKDGIKTTVVCPGFIDTGMFEGFKYRFPILMPILEPPYVADKIIEAVLIDQAWLCLPRSAYLMYYLKGLLPVNATDALGEFMGILDLMDEFKGRKKD</sequence>
<organism evidence="6 7">
    <name type="scientific">Elysia crispata</name>
    <name type="common">lettuce slug</name>
    <dbReference type="NCBI Taxonomy" id="231223"/>
    <lineage>
        <taxon>Eukaryota</taxon>
        <taxon>Metazoa</taxon>
        <taxon>Spiralia</taxon>
        <taxon>Lophotrochozoa</taxon>
        <taxon>Mollusca</taxon>
        <taxon>Gastropoda</taxon>
        <taxon>Heterobranchia</taxon>
        <taxon>Euthyneura</taxon>
        <taxon>Panpulmonata</taxon>
        <taxon>Sacoglossa</taxon>
        <taxon>Placobranchoidea</taxon>
        <taxon>Plakobranchidae</taxon>
        <taxon>Elysia</taxon>
    </lineage>
</organism>
<comment type="similarity">
    <text evidence="1 4">Belongs to the short-chain dehydrogenases/reductases (SDR) family.</text>
</comment>
<dbReference type="GO" id="GO:0016616">
    <property type="term" value="F:oxidoreductase activity, acting on the CH-OH group of donors, NAD or NADP as acceptor"/>
    <property type="evidence" value="ECO:0007669"/>
    <property type="project" value="TreeGrafter"/>
</dbReference>
<dbReference type="InterPro" id="IPR057326">
    <property type="entry name" value="KR_dom"/>
</dbReference>
<accession>A0AAE1EAX8</accession>
<dbReference type="Pfam" id="PF00106">
    <property type="entry name" value="adh_short"/>
    <property type="match status" value="1"/>
</dbReference>
<feature type="domain" description="Ketoreductase" evidence="5">
    <location>
        <begin position="40"/>
        <end position="231"/>
    </location>
</feature>
<dbReference type="EMBL" id="JAWDGP010000392">
    <property type="protein sequence ID" value="KAK3800924.1"/>
    <property type="molecule type" value="Genomic_DNA"/>
</dbReference>
<dbReference type="CDD" id="cd05339">
    <property type="entry name" value="17beta-HSDXI-like_SDR_c"/>
    <property type="match status" value="1"/>
</dbReference>
<proteinExistence type="inferred from homology"/>